<dbReference type="Pfam" id="PF03594">
    <property type="entry name" value="BenE"/>
    <property type="match status" value="1"/>
</dbReference>
<keyword evidence="2" id="KW-0472">Membrane</keyword>
<feature type="transmembrane region" description="Helical" evidence="2">
    <location>
        <begin position="208"/>
        <end position="232"/>
    </location>
</feature>
<feature type="transmembrane region" description="Helical" evidence="2">
    <location>
        <begin position="322"/>
        <end position="340"/>
    </location>
</feature>
<protein>
    <submittedName>
        <fullName evidence="3">Benzoate membrane transport protein</fullName>
    </submittedName>
</protein>
<feature type="compositionally biased region" description="Low complexity" evidence="1">
    <location>
        <begin position="397"/>
        <end position="409"/>
    </location>
</feature>
<proteinExistence type="predicted"/>
<feature type="transmembrane region" description="Helical" evidence="2">
    <location>
        <begin position="170"/>
        <end position="188"/>
    </location>
</feature>
<feature type="region of interest" description="Disordered" evidence="1">
    <location>
        <begin position="393"/>
        <end position="418"/>
    </location>
</feature>
<feature type="transmembrane region" description="Helical" evidence="2">
    <location>
        <begin position="118"/>
        <end position="139"/>
    </location>
</feature>
<evidence type="ECO:0000256" key="1">
    <source>
        <dbReference type="SAM" id="MobiDB-lite"/>
    </source>
</evidence>
<keyword evidence="2" id="KW-1133">Transmembrane helix</keyword>
<feature type="transmembrane region" description="Helical" evidence="2">
    <location>
        <begin position="244"/>
        <end position="271"/>
    </location>
</feature>
<dbReference type="PANTHER" id="PTHR30199:SF0">
    <property type="entry name" value="INNER MEMBRANE PROTEIN YDCO"/>
    <property type="match status" value="1"/>
</dbReference>
<dbReference type="InterPro" id="IPR004711">
    <property type="entry name" value="Benzoate_Transporter"/>
</dbReference>
<gene>
    <name evidence="3" type="ORF">FHX39_001920</name>
</gene>
<feature type="transmembrane region" description="Helical" evidence="2">
    <location>
        <begin position="40"/>
        <end position="60"/>
    </location>
</feature>
<accession>A0A7W5P7L0</accession>
<sequence length="418" mass="42272">MSDHLRPVVAGLVTALVGSTSSFAVVLAGLRAVGASPAQAGSGLLALFVTMGLATVVVSARTRMPVTFAWSTPGAALLVGTGGVVGGWPAAVGAFLVTGLLITATAVWPGLGRLIARIPAPVAQAMLAGVLLSLCLAPARAAVSTPWLVLPVIAVWLVLLRLAPRWAVPAAFVVVVVIVVAVTGGLPGDRSLLPTPVWTTPTWSTQALIGLAVPLYVVTMASQNVPGVAVLASFGYRTPWRPAMAVTGVGTLLGAPFGGHAINLAAISAALSASPDVHPDPERRWIAAQTAGWAYVALGLVSTGLVELVARAPAGLVETAAGLALLPTLAASLAGALAGPELRIPAVATFVVAAGGASVLGIGPAFWALVVGLVACGVLRPWRARARTVRAPRWRASRSGTASRSSRSPRPGRRRPGR</sequence>
<dbReference type="EMBL" id="JACHZG010000001">
    <property type="protein sequence ID" value="MBB3326976.1"/>
    <property type="molecule type" value="Genomic_DNA"/>
</dbReference>
<comment type="caution">
    <text evidence="3">The sequence shown here is derived from an EMBL/GenBank/DDBJ whole genome shotgun (WGS) entry which is preliminary data.</text>
</comment>
<name>A0A7W5P7L0_9ACTN</name>
<feature type="transmembrane region" description="Helical" evidence="2">
    <location>
        <begin position="291"/>
        <end position="310"/>
    </location>
</feature>
<dbReference type="Proteomes" id="UP000565572">
    <property type="component" value="Unassembled WGS sequence"/>
</dbReference>
<feature type="transmembrane region" description="Helical" evidence="2">
    <location>
        <begin position="145"/>
        <end position="163"/>
    </location>
</feature>
<reference evidence="3 4" key="1">
    <citation type="submission" date="2020-08" db="EMBL/GenBank/DDBJ databases">
        <title>Sequencing the genomes of 1000 actinobacteria strains.</title>
        <authorList>
            <person name="Klenk H.-P."/>
        </authorList>
    </citation>
    <scope>NUCLEOTIDE SEQUENCE [LARGE SCALE GENOMIC DNA]</scope>
    <source>
        <strain evidence="3 4">DSM 11053</strain>
    </source>
</reference>
<evidence type="ECO:0000313" key="3">
    <source>
        <dbReference type="EMBL" id="MBB3326976.1"/>
    </source>
</evidence>
<dbReference type="AlphaFoldDB" id="A0A7W5P7L0"/>
<evidence type="ECO:0000313" key="4">
    <source>
        <dbReference type="Proteomes" id="UP000565572"/>
    </source>
</evidence>
<feature type="transmembrane region" description="Helical" evidence="2">
    <location>
        <begin position="346"/>
        <end position="379"/>
    </location>
</feature>
<evidence type="ECO:0000256" key="2">
    <source>
        <dbReference type="SAM" id="Phobius"/>
    </source>
</evidence>
<keyword evidence="4" id="KW-1185">Reference proteome</keyword>
<feature type="transmembrane region" description="Helical" evidence="2">
    <location>
        <begin position="67"/>
        <end position="85"/>
    </location>
</feature>
<dbReference type="PANTHER" id="PTHR30199">
    <property type="entry name" value="MFS FAMILY TRANSPORTER, PREDICTED SUBSTRATE BENZOATE"/>
    <property type="match status" value="1"/>
</dbReference>
<dbReference type="NCBIfam" id="TIGR00843">
    <property type="entry name" value="benE"/>
    <property type="match status" value="1"/>
</dbReference>
<keyword evidence="2" id="KW-0812">Transmembrane</keyword>
<dbReference type="GO" id="GO:0042925">
    <property type="term" value="F:benzoate transmembrane transporter activity"/>
    <property type="evidence" value="ECO:0007669"/>
    <property type="project" value="InterPro"/>
</dbReference>
<feature type="transmembrane region" description="Helical" evidence="2">
    <location>
        <begin position="91"/>
        <end position="111"/>
    </location>
</feature>
<dbReference type="RefSeq" id="WP_332836757.1">
    <property type="nucleotide sequence ID" value="NZ_JACHZG010000001.1"/>
</dbReference>
<dbReference type="GO" id="GO:0005886">
    <property type="term" value="C:plasma membrane"/>
    <property type="evidence" value="ECO:0007669"/>
    <property type="project" value="TreeGrafter"/>
</dbReference>
<organism evidence="3 4">
    <name type="scientific">Microlunatus antarcticus</name>
    <dbReference type="NCBI Taxonomy" id="53388"/>
    <lineage>
        <taxon>Bacteria</taxon>
        <taxon>Bacillati</taxon>
        <taxon>Actinomycetota</taxon>
        <taxon>Actinomycetes</taxon>
        <taxon>Propionibacteriales</taxon>
        <taxon>Propionibacteriaceae</taxon>
        <taxon>Microlunatus</taxon>
    </lineage>
</organism>